<dbReference type="Gene3D" id="3.40.50.1260">
    <property type="entry name" value="Phosphoglycerate kinase, N-terminal domain"/>
    <property type="match status" value="2"/>
</dbReference>
<evidence type="ECO:0000256" key="6">
    <source>
        <dbReference type="ARBA" id="ARBA00016471"/>
    </source>
</evidence>
<accession>A0A7Z7AVT1</accession>
<evidence type="ECO:0000256" key="3">
    <source>
        <dbReference type="ARBA" id="ARBA00004838"/>
    </source>
</evidence>
<feature type="binding site" evidence="13">
    <location>
        <begin position="387"/>
        <end position="390"/>
    </location>
    <ligand>
        <name>ATP</name>
        <dbReference type="ChEBI" id="CHEBI:30616"/>
    </ligand>
</feature>
<organism evidence="17 18">
    <name type="scientific">Methanolobus vulcani</name>
    <dbReference type="NCBI Taxonomy" id="38026"/>
    <lineage>
        <taxon>Archaea</taxon>
        <taxon>Methanobacteriati</taxon>
        <taxon>Methanobacteriota</taxon>
        <taxon>Stenosarchaea group</taxon>
        <taxon>Methanomicrobia</taxon>
        <taxon>Methanosarcinales</taxon>
        <taxon>Methanosarcinaceae</taxon>
        <taxon>Methanolobus</taxon>
    </lineage>
</organism>
<dbReference type="HAMAP" id="MF_00145">
    <property type="entry name" value="Phosphoglyc_kinase"/>
    <property type="match status" value="1"/>
</dbReference>
<dbReference type="InterPro" id="IPR001576">
    <property type="entry name" value="Phosphoglycerate_kinase"/>
</dbReference>
<evidence type="ECO:0000256" key="12">
    <source>
        <dbReference type="ARBA" id="ARBA00023152"/>
    </source>
</evidence>
<comment type="pathway">
    <text evidence="3 13">Carbohydrate degradation; glycolysis; pyruvate from D-glyceraldehyde 3-phosphate: step 2/5.</text>
</comment>
<feature type="binding site" evidence="13">
    <location>
        <position position="147"/>
    </location>
    <ligand>
        <name>substrate</name>
    </ligand>
</feature>
<comment type="caution">
    <text evidence="17">The sequence shown here is derived from an EMBL/GenBank/DDBJ whole genome shotgun (WGS) entry which is preliminary data.</text>
</comment>
<feature type="binding site" evidence="13 14">
    <location>
        <begin position="53"/>
        <end position="55"/>
    </location>
    <ligand>
        <name>substrate</name>
    </ligand>
</feature>
<dbReference type="GO" id="GO:0043531">
    <property type="term" value="F:ADP binding"/>
    <property type="evidence" value="ECO:0007669"/>
    <property type="project" value="TreeGrafter"/>
</dbReference>
<comment type="subunit">
    <text evidence="13">Monomer.</text>
</comment>
<dbReference type="UniPathway" id="UPA00109">
    <property type="reaction ID" value="UER00185"/>
</dbReference>
<evidence type="ECO:0000256" key="16">
    <source>
        <dbReference type="RuleBase" id="RU000532"/>
    </source>
</evidence>
<keyword evidence="9 13" id="KW-0547">Nucleotide-binding</keyword>
<evidence type="ECO:0000256" key="11">
    <source>
        <dbReference type="ARBA" id="ARBA00022840"/>
    </source>
</evidence>
<evidence type="ECO:0000256" key="2">
    <source>
        <dbReference type="ARBA" id="ARBA00004496"/>
    </source>
</evidence>
<feature type="binding site" evidence="13">
    <location>
        <position position="69"/>
    </location>
    <ligand>
        <name>substrate</name>
    </ligand>
</feature>
<dbReference type="PIRSF" id="PIRSF000724">
    <property type="entry name" value="Pgk"/>
    <property type="match status" value="1"/>
</dbReference>
<dbReference type="PANTHER" id="PTHR11406">
    <property type="entry name" value="PHOSPHOGLYCERATE KINASE"/>
    <property type="match status" value="1"/>
</dbReference>
<evidence type="ECO:0000313" key="17">
    <source>
        <dbReference type="EMBL" id="SDF66851.1"/>
    </source>
</evidence>
<feature type="binding site" evidence="13">
    <location>
        <position position="187"/>
    </location>
    <ligand>
        <name>substrate</name>
    </ligand>
</feature>
<name>A0A7Z7AVT1_9EURY</name>
<keyword evidence="10 13" id="KW-0418">Kinase</keyword>
<dbReference type="GO" id="GO:0005829">
    <property type="term" value="C:cytosol"/>
    <property type="evidence" value="ECO:0007669"/>
    <property type="project" value="TreeGrafter"/>
</dbReference>
<evidence type="ECO:0000256" key="13">
    <source>
        <dbReference type="HAMAP-Rule" id="MF_00145"/>
    </source>
</evidence>
<dbReference type="EC" id="2.7.2.3" evidence="5 13"/>
<evidence type="ECO:0000313" key="18">
    <source>
        <dbReference type="Proteomes" id="UP000199259"/>
    </source>
</evidence>
<dbReference type="Pfam" id="PF00162">
    <property type="entry name" value="PGK"/>
    <property type="match status" value="1"/>
</dbReference>
<dbReference type="GO" id="GO:0005524">
    <property type="term" value="F:ATP binding"/>
    <property type="evidence" value="ECO:0007669"/>
    <property type="project" value="UniProtKB-KW"/>
</dbReference>
<evidence type="ECO:0000256" key="9">
    <source>
        <dbReference type="ARBA" id="ARBA00022741"/>
    </source>
</evidence>
<dbReference type="SUPFAM" id="SSF53748">
    <property type="entry name" value="Phosphoglycerate kinase"/>
    <property type="match status" value="1"/>
</dbReference>
<evidence type="ECO:0000256" key="7">
    <source>
        <dbReference type="ARBA" id="ARBA00022490"/>
    </source>
</evidence>
<comment type="caution">
    <text evidence="13">Lacks conserved residue(s) required for the propagation of feature annotation.</text>
</comment>
<dbReference type="PANTHER" id="PTHR11406:SF23">
    <property type="entry name" value="PHOSPHOGLYCERATE KINASE 1, CHLOROPLASTIC-RELATED"/>
    <property type="match status" value="1"/>
</dbReference>
<reference evidence="17 18" key="1">
    <citation type="submission" date="2016-10" db="EMBL/GenBank/DDBJ databases">
        <authorList>
            <person name="Varghese N."/>
            <person name="Submissions S."/>
        </authorList>
    </citation>
    <scope>NUCLEOTIDE SEQUENCE [LARGE SCALE GENOMIC DNA]</scope>
    <source>
        <strain evidence="17 18">PL 12/M</strain>
    </source>
</reference>
<comment type="subcellular location">
    <subcellularLocation>
        <location evidence="2 13">Cytoplasm</location>
    </subcellularLocation>
</comment>
<dbReference type="FunFam" id="3.40.50.1260:FF:000012">
    <property type="entry name" value="Phosphoglycerate kinase"/>
    <property type="match status" value="1"/>
</dbReference>
<dbReference type="InterPro" id="IPR015824">
    <property type="entry name" value="Phosphoglycerate_kinase_N"/>
</dbReference>
<feature type="binding site" evidence="13 15">
    <location>
        <position position="362"/>
    </location>
    <ligand>
        <name>ATP</name>
        <dbReference type="ChEBI" id="CHEBI:30616"/>
    </ligand>
</feature>
<keyword evidence="7 13" id="KW-0963">Cytoplasm</keyword>
<comment type="similarity">
    <text evidence="4 13 16">Belongs to the phosphoglycerate kinase family.</text>
</comment>
<dbReference type="GO" id="GO:0006096">
    <property type="term" value="P:glycolytic process"/>
    <property type="evidence" value="ECO:0007669"/>
    <property type="project" value="UniProtKB-UniRule"/>
</dbReference>
<dbReference type="EMBL" id="FNCA01000003">
    <property type="protein sequence ID" value="SDF66851.1"/>
    <property type="molecule type" value="Genomic_DNA"/>
</dbReference>
<dbReference type="GO" id="GO:0004618">
    <property type="term" value="F:phosphoglycerate kinase activity"/>
    <property type="evidence" value="ECO:0007669"/>
    <property type="project" value="UniProtKB-UniRule"/>
</dbReference>
<evidence type="ECO:0000256" key="10">
    <source>
        <dbReference type="ARBA" id="ARBA00022777"/>
    </source>
</evidence>
<feature type="binding site" evidence="14">
    <location>
        <position position="187"/>
    </location>
    <ligand>
        <name>(2R)-3-phosphoglycerate</name>
        <dbReference type="ChEBI" id="CHEBI:58272"/>
    </ligand>
</feature>
<feature type="binding site" evidence="13 14">
    <location>
        <begin position="90"/>
        <end position="93"/>
    </location>
    <ligand>
        <name>substrate</name>
    </ligand>
</feature>
<comment type="catalytic activity">
    <reaction evidence="1 13 16">
        <text>(2R)-3-phosphoglycerate + ATP = (2R)-3-phospho-glyceroyl phosphate + ADP</text>
        <dbReference type="Rhea" id="RHEA:14801"/>
        <dbReference type="ChEBI" id="CHEBI:30616"/>
        <dbReference type="ChEBI" id="CHEBI:57604"/>
        <dbReference type="ChEBI" id="CHEBI:58272"/>
        <dbReference type="ChEBI" id="CHEBI:456216"/>
        <dbReference type="EC" id="2.7.2.3"/>
    </reaction>
</comment>
<keyword evidence="12 13" id="KW-0324">Glycolysis</keyword>
<feature type="binding site" evidence="14">
    <location>
        <position position="69"/>
    </location>
    <ligand>
        <name>(2R)-3-phosphoglycerate</name>
        <dbReference type="ChEBI" id="CHEBI:58272"/>
    </ligand>
</feature>
<sequence length="439" mass="47676">MSFIYLHRLIYSIYYIDQVIQVKRSGDGILTSRDYLTIDDFDIDGKTILVRVDLNTPMDTEDNILDDMRIKSHIPTIKDLEDAKVVLMAHQSRAGKKDFTTMKPHSQLMSQYLGKEVKYVDDIFGTHARSSIASMKKGDVILLENVRFYSEESITRPAIEHSGTHMVRKLSPLIDIFLNDAFAVSHRSHLSIMGFTETLPTGAGRVMEKEISSLDRGVKGGERPCIFVLGGAKVDDSLTVAENVLSNGGADKVLVTGVVANVMLAASGVDIGSTNLDFIESQGYTEQIERGKEILGKFNGKIGLPVDVAFNDGGKRIEALVSELPDGNLPINDIGLETIVAFSDEIKAAKTVVLNGPAGLSEVEPFALGTHEIIKAAVQSEYSIAGGGHISAEVRNLGYEEKFSHLSTGGGACIDYLAGAELPGIEALKAAATRYRLNR</sequence>
<dbReference type="GO" id="GO:0006094">
    <property type="term" value="P:gluconeogenesis"/>
    <property type="evidence" value="ECO:0007669"/>
    <property type="project" value="TreeGrafter"/>
</dbReference>
<dbReference type="Proteomes" id="UP000199259">
    <property type="component" value="Unassembled WGS sequence"/>
</dbReference>
<proteinExistence type="inferred from homology"/>
<evidence type="ECO:0000256" key="4">
    <source>
        <dbReference type="ARBA" id="ARBA00008982"/>
    </source>
</evidence>
<keyword evidence="18" id="KW-1185">Reference proteome</keyword>
<keyword evidence="8 13" id="KW-0808">Transferase</keyword>
<evidence type="ECO:0000256" key="8">
    <source>
        <dbReference type="ARBA" id="ARBA00022679"/>
    </source>
</evidence>
<evidence type="ECO:0000256" key="1">
    <source>
        <dbReference type="ARBA" id="ARBA00000642"/>
    </source>
</evidence>
<dbReference type="AlphaFoldDB" id="A0A7Z7AVT1"/>
<dbReference type="PRINTS" id="PR00477">
    <property type="entry name" value="PHGLYCKINASE"/>
</dbReference>
<evidence type="ECO:0000256" key="15">
    <source>
        <dbReference type="PIRSR" id="PIRSR000724-2"/>
    </source>
</evidence>
<evidence type="ECO:0000256" key="5">
    <source>
        <dbReference type="ARBA" id="ARBA00013061"/>
    </source>
</evidence>
<feature type="binding site" evidence="14">
    <location>
        <position position="147"/>
    </location>
    <ligand>
        <name>(2R)-3-phosphoglycerate</name>
        <dbReference type="ChEBI" id="CHEBI:58272"/>
    </ligand>
</feature>
<gene>
    <name evidence="13" type="primary">pgk</name>
    <name evidence="17" type="ORF">SAMN04488589_1066</name>
</gene>
<keyword evidence="11 13" id="KW-0067">ATP-binding</keyword>
<protein>
    <recommendedName>
        <fullName evidence="6 13">Phosphoglycerate kinase</fullName>
        <ecNumber evidence="5 13">2.7.2.3</ecNumber>
    </recommendedName>
</protein>
<evidence type="ECO:0000256" key="14">
    <source>
        <dbReference type="PIRSR" id="PIRSR000724-1"/>
    </source>
</evidence>
<dbReference type="FunFam" id="3.40.50.1260:FF:000006">
    <property type="entry name" value="Phosphoglycerate kinase"/>
    <property type="match status" value="1"/>
</dbReference>
<dbReference type="InterPro" id="IPR036043">
    <property type="entry name" value="Phosphoglycerate_kinase_sf"/>
</dbReference>